<organism evidence="1 2">
    <name type="scientific">Coniella lustricola</name>
    <dbReference type="NCBI Taxonomy" id="2025994"/>
    <lineage>
        <taxon>Eukaryota</taxon>
        <taxon>Fungi</taxon>
        <taxon>Dikarya</taxon>
        <taxon>Ascomycota</taxon>
        <taxon>Pezizomycotina</taxon>
        <taxon>Sordariomycetes</taxon>
        <taxon>Sordariomycetidae</taxon>
        <taxon>Diaporthales</taxon>
        <taxon>Schizoparmaceae</taxon>
        <taxon>Coniella</taxon>
    </lineage>
</organism>
<dbReference type="EMBL" id="KZ678472">
    <property type="protein sequence ID" value="PSR82724.1"/>
    <property type="molecule type" value="Genomic_DNA"/>
</dbReference>
<keyword evidence="2" id="KW-1185">Reference proteome</keyword>
<name>A0A2T3A4L6_9PEZI</name>
<gene>
    <name evidence="1" type="ORF">BD289DRAFT_10452</name>
</gene>
<accession>A0A2T3A4L6</accession>
<reference evidence="1 2" key="1">
    <citation type="journal article" date="2018" name="Mycol. Prog.">
        <title>Coniella lustricola, a new species from submerged detritus.</title>
        <authorList>
            <person name="Raudabaugh D.B."/>
            <person name="Iturriaga T."/>
            <person name="Carver A."/>
            <person name="Mondo S."/>
            <person name="Pangilinan J."/>
            <person name="Lipzen A."/>
            <person name="He G."/>
            <person name="Amirebrahimi M."/>
            <person name="Grigoriev I.V."/>
            <person name="Miller A.N."/>
        </authorList>
    </citation>
    <scope>NUCLEOTIDE SEQUENCE [LARGE SCALE GENOMIC DNA]</scope>
    <source>
        <strain evidence="1 2">B22-T-1</strain>
    </source>
</reference>
<dbReference type="AlphaFoldDB" id="A0A2T3A4L6"/>
<evidence type="ECO:0000313" key="1">
    <source>
        <dbReference type="EMBL" id="PSR82724.1"/>
    </source>
</evidence>
<dbReference type="Proteomes" id="UP000241462">
    <property type="component" value="Unassembled WGS sequence"/>
</dbReference>
<proteinExistence type="predicted"/>
<protein>
    <submittedName>
        <fullName evidence="1">Uncharacterized protein</fullName>
    </submittedName>
</protein>
<dbReference type="InParanoid" id="A0A2T3A4L6"/>
<sequence length="214" mass="24064">MMASHDPAQVRCLYMPHVKSSASSFLPEYAQSIHSTHSLTHAPIQQYFRLLIEKSHGRISDMLHIPISENQSPKAFAVVLRAIYRKQVGIHERFERFSDRFQEVVVSIVTLEEPTNPPSAGVKMKNHLPISSSVQDDQLTDALQRPSLLKSVETRNFLDQYAPVLSASINSELPCTALMIHVVDHDRTRGDVANSVAFYTWHIVKIVIALVALV</sequence>
<evidence type="ECO:0000313" key="2">
    <source>
        <dbReference type="Proteomes" id="UP000241462"/>
    </source>
</evidence>